<feature type="compositionally biased region" description="Low complexity" evidence="4">
    <location>
        <begin position="197"/>
        <end position="209"/>
    </location>
</feature>
<dbReference type="SUPFAM" id="SSF48726">
    <property type="entry name" value="Immunoglobulin"/>
    <property type="match status" value="1"/>
</dbReference>
<evidence type="ECO:0000256" key="5">
    <source>
        <dbReference type="SAM" id="Phobius"/>
    </source>
</evidence>
<dbReference type="EMBL" id="RJVU01026577">
    <property type="protein sequence ID" value="ROL49628.1"/>
    <property type="molecule type" value="Genomic_DNA"/>
</dbReference>
<evidence type="ECO:0000256" key="1">
    <source>
        <dbReference type="ARBA" id="ARBA00022729"/>
    </source>
</evidence>
<reference evidence="8 9" key="1">
    <citation type="submission" date="2018-10" db="EMBL/GenBank/DDBJ databases">
        <title>Genome assembly for a Yunnan-Guizhou Plateau 3E fish, Anabarilius grahami (Regan), and its evolutionary and genetic applications.</title>
        <authorList>
            <person name="Jiang W."/>
        </authorList>
    </citation>
    <scope>NUCLEOTIDE SEQUENCE [LARGE SCALE GENOMIC DNA]</scope>
    <source>
        <strain evidence="8">AG-KIZ</strain>
        <tissue evidence="8">Muscle</tissue>
    </source>
</reference>
<accession>A0A3N0YV95</accession>
<evidence type="ECO:0000256" key="3">
    <source>
        <dbReference type="ARBA" id="ARBA00023319"/>
    </source>
</evidence>
<evidence type="ECO:0000313" key="8">
    <source>
        <dbReference type="EMBL" id="ROL49628.1"/>
    </source>
</evidence>
<dbReference type="Pfam" id="PF00047">
    <property type="entry name" value="ig"/>
    <property type="match status" value="1"/>
</dbReference>
<dbReference type="SMART" id="SM00409">
    <property type="entry name" value="IG"/>
    <property type="match status" value="1"/>
</dbReference>
<evidence type="ECO:0000256" key="4">
    <source>
        <dbReference type="SAM" id="MobiDB-lite"/>
    </source>
</evidence>
<evidence type="ECO:0000256" key="2">
    <source>
        <dbReference type="ARBA" id="ARBA00023157"/>
    </source>
</evidence>
<feature type="signal peptide" evidence="6">
    <location>
        <begin position="1"/>
        <end position="22"/>
    </location>
</feature>
<dbReference type="PANTHER" id="PTHR12207:SF8">
    <property type="entry name" value="V-SET AND TRANSMEMBRANE DOMAIN-CONTAINING PROTEIN 4"/>
    <property type="match status" value="1"/>
</dbReference>
<feature type="transmembrane region" description="Helical" evidence="5">
    <location>
        <begin position="150"/>
        <end position="175"/>
    </location>
</feature>
<feature type="region of interest" description="Disordered" evidence="4">
    <location>
        <begin position="196"/>
        <end position="250"/>
    </location>
</feature>
<organism evidence="8 9">
    <name type="scientific">Anabarilius grahami</name>
    <name type="common">Kanglang fish</name>
    <name type="synonym">Barilius grahami</name>
    <dbReference type="NCBI Taxonomy" id="495550"/>
    <lineage>
        <taxon>Eukaryota</taxon>
        <taxon>Metazoa</taxon>
        <taxon>Chordata</taxon>
        <taxon>Craniata</taxon>
        <taxon>Vertebrata</taxon>
        <taxon>Euteleostomi</taxon>
        <taxon>Actinopterygii</taxon>
        <taxon>Neopterygii</taxon>
        <taxon>Teleostei</taxon>
        <taxon>Ostariophysi</taxon>
        <taxon>Cypriniformes</taxon>
        <taxon>Xenocyprididae</taxon>
        <taxon>Xenocypridinae</taxon>
        <taxon>Xenocypridinae incertae sedis</taxon>
        <taxon>Anabarilius</taxon>
    </lineage>
</organism>
<feature type="compositionally biased region" description="Basic residues" evidence="4">
    <location>
        <begin position="212"/>
        <end position="221"/>
    </location>
</feature>
<feature type="domain" description="Ig-like" evidence="7">
    <location>
        <begin position="23"/>
        <end position="140"/>
    </location>
</feature>
<dbReference type="FunFam" id="2.60.40.10:FF:001953">
    <property type="entry name" value="V-set and transmembrane domain containing 4b"/>
    <property type="match status" value="1"/>
</dbReference>
<dbReference type="OrthoDB" id="8885867at2759"/>
<proteinExistence type="predicted"/>
<comment type="caution">
    <text evidence="8">The sequence shown here is derived from an EMBL/GenBank/DDBJ whole genome shotgun (WGS) entry which is preliminary data.</text>
</comment>
<evidence type="ECO:0000313" key="9">
    <source>
        <dbReference type="Proteomes" id="UP000281406"/>
    </source>
</evidence>
<dbReference type="PANTHER" id="PTHR12207">
    <property type="entry name" value="V-SET AND TRANSMEMBRANE DOMAIN-CONTAINING PROTEIN"/>
    <property type="match status" value="1"/>
</dbReference>
<dbReference type="InterPro" id="IPR013151">
    <property type="entry name" value="Immunoglobulin_dom"/>
</dbReference>
<dbReference type="PROSITE" id="PS50835">
    <property type="entry name" value="IG_LIKE"/>
    <property type="match status" value="1"/>
</dbReference>
<protein>
    <submittedName>
        <fullName evidence="8">V-set and transmembrane domain-containing protein 4</fullName>
    </submittedName>
</protein>
<dbReference type="InterPro" id="IPR003599">
    <property type="entry name" value="Ig_sub"/>
</dbReference>
<feature type="chain" id="PRO_5017954199" evidence="6">
    <location>
        <begin position="23"/>
        <end position="311"/>
    </location>
</feature>
<dbReference type="Proteomes" id="UP000281406">
    <property type="component" value="Unassembled WGS sequence"/>
</dbReference>
<keyword evidence="3" id="KW-0393">Immunoglobulin domain</keyword>
<dbReference type="InterPro" id="IPR051102">
    <property type="entry name" value="IgSF_V-set/TM_domain"/>
</dbReference>
<sequence>MKLSAVAIVLLTRAFIGELSDALNVSVTPGPVSMCMEGDNITLSCLVSQRKRGSSVLVLRWLYFPTPEDENLVVRMGMKKAKYYGNYSKHFPQSKFHLWEEMDGQIYRLLILNVSLKDGGNYTCKVQEIRKHRNKWRALSNGTGSMELRDLYLCAVLICSIGLVCILVFAMTITCQHLQHKRRLRANYYLVKCPENSSGETVTSVSSSSPAMHRKEKRHKPQLRDVTEPLPPPQIPAKAPVPRKPRRTKLLKPQPTKMPRVVEDSLTYAELELVKPKPELKTDSTGCAQLEPKTNCTGTVYAQILFVEKQV</sequence>
<gene>
    <name evidence="8" type="ORF">DPX16_15954</name>
</gene>
<keyword evidence="5 8" id="KW-0812">Transmembrane</keyword>
<evidence type="ECO:0000259" key="7">
    <source>
        <dbReference type="PROSITE" id="PS50835"/>
    </source>
</evidence>
<keyword evidence="5" id="KW-0472">Membrane</keyword>
<keyword evidence="1 6" id="KW-0732">Signal</keyword>
<dbReference type="InterPro" id="IPR007110">
    <property type="entry name" value="Ig-like_dom"/>
</dbReference>
<dbReference type="InterPro" id="IPR013783">
    <property type="entry name" value="Ig-like_fold"/>
</dbReference>
<keyword evidence="9" id="KW-1185">Reference proteome</keyword>
<dbReference type="AlphaFoldDB" id="A0A3N0YV95"/>
<dbReference type="InterPro" id="IPR036179">
    <property type="entry name" value="Ig-like_dom_sf"/>
</dbReference>
<evidence type="ECO:0000256" key="6">
    <source>
        <dbReference type="SAM" id="SignalP"/>
    </source>
</evidence>
<name>A0A3N0YV95_ANAGA</name>
<keyword evidence="2" id="KW-1015">Disulfide bond</keyword>
<dbReference type="Gene3D" id="2.60.40.10">
    <property type="entry name" value="Immunoglobulins"/>
    <property type="match status" value="1"/>
</dbReference>
<keyword evidence="5" id="KW-1133">Transmembrane helix</keyword>
<dbReference type="GO" id="GO:0016020">
    <property type="term" value="C:membrane"/>
    <property type="evidence" value="ECO:0007669"/>
    <property type="project" value="TreeGrafter"/>
</dbReference>
<feature type="compositionally biased region" description="Basic residues" evidence="4">
    <location>
        <begin position="241"/>
        <end position="250"/>
    </location>
</feature>